<feature type="non-terminal residue" evidence="1">
    <location>
        <position position="1"/>
    </location>
</feature>
<name>A0A382Y3A8_9ZZZZ</name>
<protein>
    <submittedName>
        <fullName evidence="1">Uncharacterized protein</fullName>
    </submittedName>
</protein>
<evidence type="ECO:0000313" key="1">
    <source>
        <dbReference type="EMBL" id="SVD77674.1"/>
    </source>
</evidence>
<organism evidence="1">
    <name type="scientific">marine metagenome</name>
    <dbReference type="NCBI Taxonomy" id="408172"/>
    <lineage>
        <taxon>unclassified sequences</taxon>
        <taxon>metagenomes</taxon>
        <taxon>ecological metagenomes</taxon>
    </lineage>
</organism>
<gene>
    <name evidence="1" type="ORF">METZ01_LOCUS430528</name>
</gene>
<proteinExistence type="predicted"/>
<reference evidence="1" key="1">
    <citation type="submission" date="2018-05" db="EMBL/GenBank/DDBJ databases">
        <authorList>
            <person name="Lanie J.A."/>
            <person name="Ng W.-L."/>
            <person name="Kazmierczak K.M."/>
            <person name="Andrzejewski T.M."/>
            <person name="Davidsen T.M."/>
            <person name="Wayne K.J."/>
            <person name="Tettelin H."/>
            <person name="Glass J.I."/>
            <person name="Rusch D."/>
            <person name="Podicherti R."/>
            <person name="Tsui H.-C.T."/>
            <person name="Winkler M.E."/>
        </authorList>
    </citation>
    <scope>NUCLEOTIDE SEQUENCE</scope>
</reference>
<accession>A0A382Y3A8</accession>
<dbReference type="EMBL" id="UINC01172550">
    <property type="protein sequence ID" value="SVD77674.1"/>
    <property type="molecule type" value="Genomic_DNA"/>
</dbReference>
<dbReference type="AlphaFoldDB" id="A0A382Y3A8"/>
<sequence>HASGMYFIEMVIRSGEQNHIFHEVRKILYLK</sequence>